<organism evidence="3 4">
    <name type="scientific">Pseudomonas xionganensis</name>
    <dbReference type="NCBI Taxonomy" id="2654845"/>
    <lineage>
        <taxon>Bacteria</taxon>
        <taxon>Pseudomonadati</taxon>
        <taxon>Pseudomonadota</taxon>
        <taxon>Gammaproteobacteria</taxon>
        <taxon>Pseudomonadales</taxon>
        <taxon>Pseudomonadaceae</taxon>
        <taxon>Pseudomonas</taxon>
    </lineage>
</organism>
<evidence type="ECO:0000313" key="4">
    <source>
        <dbReference type="Proteomes" id="UP000429555"/>
    </source>
</evidence>
<dbReference type="AlphaFoldDB" id="A0A6I4KV70"/>
<evidence type="ECO:0000313" key="3">
    <source>
        <dbReference type="EMBL" id="MVW74612.1"/>
    </source>
</evidence>
<comment type="caution">
    <text evidence="3">The sequence shown here is derived from an EMBL/GenBank/DDBJ whole genome shotgun (WGS) entry which is preliminary data.</text>
</comment>
<feature type="chain" id="PRO_5026129969" evidence="1">
    <location>
        <begin position="23"/>
        <end position="312"/>
    </location>
</feature>
<keyword evidence="1" id="KW-0732">Signal</keyword>
<proteinExistence type="predicted"/>
<keyword evidence="3" id="KW-0378">Hydrolase</keyword>
<name>A0A6I4KV70_9PSED</name>
<dbReference type="RefSeq" id="WP_160343552.1">
    <property type="nucleotide sequence ID" value="NZ_WKJZ01000001.1"/>
</dbReference>
<dbReference type="Proteomes" id="UP000429555">
    <property type="component" value="Unassembled WGS sequence"/>
</dbReference>
<dbReference type="Pfam" id="PF00561">
    <property type="entry name" value="Abhydrolase_1"/>
    <property type="match status" value="1"/>
</dbReference>
<evidence type="ECO:0000256" key="1">
    <source>
        <dbReference type="SAM" id="SignalP"/>
    </source>
</evidence>
<dbReference type="Gene3D" id="3.40.50.1820">
    <property type="entry name" value="alpha/beta hydrolase"/>
    <property type="match status" value="1"/>
</dbReference>
<keyword evidence="4" id="KW-1185">Reference proteome</keyword>
<gene>
    <name evidence="3" type="ORF">GJV18_04715</name>
</gene>
<protein>
    <submittedName>
        <fullName evidence="3">Alpha/beta fold hydrolase</fullName>
    </submittedName>
</protein>
<reference evidence="3 4" key="1">
    <citation type="submission" date="2019-11" db="EMBL/GenBank/DDBJ databases">
        <title>Pseudomonas flavidum sp. nov., isolated from Baiyang Lake.</title>
        <authorList>
            <person name="Zhao Y."/>
        </authorList>
    </citation>
    <scope>NUCLEOTIDE SEQUENCE [LARGE SCALE GENOMIC DNA]</scope>
    <source>
        <strain evidence="4">R-22-3 w-18</strain>
    </source>
</reference>
<dbReference type="InterPro" id="IPR029058">
    <property type="entry name" value="AB_hydrolase_fold"/>
</dbReference>
<sequence length="312" mass="33190">MKHSLLALLSGLLLSFSAASNATTKHPVVLVPGIFAFDNIAMIDYWYQIPATLQSQGVRVFIPKINAFESSTERGKQLIKQLDSYKAASNGTIKKFNLMAHSQGGMTSRYVMNTRPDLVASVTTMATPHTGSPLADITTGIAPAGTLQGVSFAVFANAVGNLVNILSGNSASQSNINAMLSEFTKPGAAAFNSKFPRGLPSSKCGVGPSSVSINGHSIRLYSWGGNGPLTHVLDPSDALFGITSLAFIGQGEPGNDGVTGVCANHFGQVINDRYFMNHLDINNQVFGLVSWFETNPKTLFRNHATRLKNVGL</sequence>
<dbReference type="GO" id="GO:0016787">
    <property type="term" value="F:hydrolase activity"/>
    <property type="evidence" value="ECO:0007669"/>
    <property type="project" value="UniProtKB-KW"/>
</dbReference>
<accession>A0A6I4KV70</accession>
<evidence type="ECO:0000259" key="2">
    <source>
        <dbReference type="Pfam" id="PF00561"/>
    </source>
</evidence>
<feature type="domain" description="AB hydrolase-1" evidence="2">
    <location>
        <begin position="27"/>
        <end position="197"/>
    </location>
</feature>
<dbReference type="SUPFAM" id="SSF53474">
    <property type="entry name" value="alpha/beta-Hydrolases"/>
    <property type="match status" value="1"/>
</dbReference>
<dbReference type="InterPro" id="IPR000073">
    <property type="entry name" value="AB_hydrolase_1"/>
</dbReference>
<dbReference type="EMBL" id="WKJZ01000001">
    <property type="protein sequence ID" value="MVW74612.1"/>
    <property type="molecule type" value="Genomic_DNA"/>
</dbReference>
<feature type="signal peptide" evidence="1">
    <location>
        <begin position="1"/>
        <end position="22"/>
    </location>
</feature>